<gene>
    <name evidence="1" type="ORF">SAMN02745118_02076</name>
</gene>
<sequence length="171" mass="20288">MLVLKDYNISDCEIKNMLILLGKLSINSYPLIILEHNHQLSSELKELMTTVINNLQIRSQLKNRISELQMKIDSVLKYNENEKQIKLYKNSFNLKNRRLKELKDDNYQLLAIIGDHFFKQRLLSNHEEFEKVYSELEKFLKEGGCIKDSKFNYVNRKFSNPLSKSVNFIKI</sequence>
<name>A0A1T4P8U1_9FIRM</name>
<evidence type="ECO:0000313" key="1">
    <source>
        <dbReference type="EMBL" id="SJZ87869.1"/>
    </source>
</evidence>
<dbReference type="AlphaFoldDB" id="A0A1T4P8U1"/>
<evidence type="ECO:0000313" key="2">
    <source>
        <dbReference type="Proteomes" id="UP000190625"/>
    </source>
</evidence>
<protein>
    <submittedName>
        <fullName evidence="1">Uncharacterized protein</fullName>
    </submittedName>
</protein>
<organism evidence="1 2">
    <name type="scientific">Selenihalanaerobacter shriftii</name>
    <dbReference type="NCBI Taxonomy" id="142842"/>
    <lineage>
        <taxon>Bacteria</taxon>
        <taxon>Bacillati</taxon>
        <taxon>Bacillota</taxon>
        <taxon>Clostridia</taxon>
        <taxon>Halanaerobiales</taxon>
        <taxon>Halobacteroidaceae</taxon>
        <taxon>Selenihalanaerobacter</taxon>
    </lineage>
</organism>
<keyword evidence="2" id="KW-1185">Reference proteome</keyword>
<proteinExistence type="predicted"/>
<dbReference type="EMBL" id="FUWM01000018">
    <property type="protein sequence ID" value="SJZ87869.1"/>
    <property type="molecule type" value="Genomic_DNA"/>
</dbReference>
<reference evidence="2" key="1">
    <citation type="submission" date="2017-02" db="EMBL/GenBank/DDBJ databases">
        <authorList>
            <person name="Varghese N."/>
            <person name="Submissions S."/>
        </authorList>
    </citation>
    <scope>NUCLEOTIDE SEQUENCE [LARGE SCALE GENOMIC DNA]</scope>
    <source>
        <strain evidence="2">ATCC BAA-73</strain>
    </source>
</reference>
<dbReference type="Proteomes" id="UP000190625">
    <property type="component" value="Unassembled WGS sequence"/>
</dbReference>
<accession>A0A1T4P8U1</accession>